<organism evidence="2 4">
    <name type="scientific">Legionella quateirensis</name>
    <dbReference type="NCBI Taxonomy" id="45072"/>
    <lineage>
        <taxon>Bacteria</taxon>
        <taxon>Pseudomonadati</taxon>
        <taxon>Pseudomonadota</taxon>
        <taxon>Gammaproteobacteria</taxon>
        <taxon>Legionellales</taxon>
        <taxon>Legionellaceae</taxon>
        <taxon>Legionella</taxon>
    </lineage>
</organism>
<accession>A0A378KS63</accession>
<reference evidence="1 3" key="1">
    <citation type="submission" date="2015-11" db="EMBL/GenBank/DDBJ databases">
        <title>Genomic analysis of 38 Legionella species identifies large and diverse effector repertoires.</title>
        <authorList>
            <person name="Burstein D."/>
            <person name="Amaro F."/>
            <person name="Zusman T."/>
            <person name="Lifshitz Z."/>
            <person name="Cohen O."/>
            <person name="Gilbert J.A."/>
            <person name="Pupko T."/>
            <person name="Shuman H.A."/>
            <person name="Segal G."/>
        </authorList>
    </citation>
    <scope>NUCLEOTIDE SEQUENCE [LARGE SCALE GENOMIC DNA]</scope>
    <source>
        <strain evidence="1 3">ATCC 49507</strain>
    </source>
</reference>
<dbReference type="Proteomes" id="UP000254230">
    <property type="component" value="Unassembled WGS sequence"/>
</dbReference>
<protein>
    <submittedName>
        <fullName evidence="2">Uncharacterized protein</fullName>
    </submittedName>
</protein>
<sequence length="207" mass="24449">MAHLYFFERTQSSQSDFNSKLQTAINLIRQNNSLVALKVIEVIDSDQVSIRSFFDLSKEHWRRMKHDMKKEDNINLPNTYPPSEHAVKMIEKELNGIIYEDRYIYISRKRTPEQMASTLVHEICHFLNARLMEQERQTINSNLVSHNEEVRSFAAEKMFERDGHCLRRSDIKELHEMVTDLYPEFNDTGDDEPQLGYIFASYDSPIN</sequence>
<dbReference type="GO" id="GO:0008237">
    <property type="term" value="F:metallopeptidase activity"/>
    <property type="evidence" value="ECO:0007669"/>
    <property type="project" value="InterPro"/>
</dbReference>
<evidence type="ECO:0000313" key="4">
    <source>
        <dbReference type="Proteomes" id="UP000254230"/>
    </source>
</evidence>
<dbReference type="RefSeq" id="WP_058473720.1">
    <property type="nucleotide sequence ID" value="NZ_CAAAIL010000003.1"/>
</dbReference>
<keyword evidence="3" id="KW-1185">Reference proteome</keyword>
<evidence type="ECO:0000313" key="1">
    <source>
        <dbReference type="EMBL" id="KTD51337.1"/>
    </source>
</evidence>
<name>A0A378KS63_9GAMM</name>
<dbReference type="EMBL" id="UGOW01000001">
    <property type="protein sequence ID" value="STY17415.1"/>
    <property type="molecule type" value="Genomic_DNA"/>
</dbReference>
<dbReference type="Gene3D" id="3.40.390.10">
    <property type="entry name" value="Collagenase (Catalytic Domain)"/>
    <property type="match status" value="1"/>
</dbReference>
<evidence type="ECO:0000313" key="3">
    <source>
        <dbReference type="Proteomes" id="UP000054639"/>
    </source>
</evidence>
<dbReference type="InterPro" id="IPR024079">
    <property type="entry name" value="MetalloPept_cat_dom_sf"/>
</dbReference>
<dbReference type="OrthoDB" id="5647160at2"/>
<gene>
    <name evidence="1" type="ORF">Lqua_1564</name>
    <name evidence="2" type="ORF">NCTC12376_01213</name>
</gene>
<dbReference type="AlphaFoldDB" id="A0A378KS63"/>
<dbReference type="Proteomes" id="UP000054639">
    <property type="component" value="Unassembled WGS sequence"/>
</dbReference>
<dbReference type="STRING" id="45072.Lqua_1564"/>
<proteinExistence type="predicted"/>
<reference evidence="2 4" key="2">
    <citation type="submission" date="2018-06" db="EMBL/GenBank/DDBJ databases">
        <authorList>
            <consortium name="Pathogen Informatics"/>
            <person name="Doyle S."/>
        </authorList>
    </citation>
    <scope>NUCLEOTIDE SEQUENCE [LARGE SCALE GENOMIC DNA]</scope>
    <source>
        <strain evidence="2 4">NCTC12376</strain>
    </source>
</reference>
<dbReference type="EMBL" id="LNYR01000012">
    <property type="protein sequence ID" value="KTD51337.1"/>
    <property type="molecule type" value="Genomic_DNA"/>
</dbReference>
<evidence type="ECO:0000313" key="2">
    <source>
        <dbReference type="EMBL" id="STY17415.1"/>
    </source>
</evidence>